<reference evidence="2 3" key="1">
    <citation type="journal article" date="2024" name="J. Plant Pathol.">
        <title>Sequence and assembly of the genome of Seiridium unicorne, isolate CBS 538.82, causal agent of cypress canker disease.</title>
        <authorList>
            <person name="Scali E."/>
            <person name="Rocca G.D."/>
            <person name="Danti R."/>
            <person name="Garbelotto M."/>
            <person name="Barberini S."/>
            <person name="Baroncelli R."/>
            <person name="Emiliani G."/>
        </authorList>
    </citation>
    <scope>NUCLEOTIDE SEQUENCE [LARGE SCALE GENOMIC DNA]</scope>
    <source>
        <strain evidence="2 3">BM-138-508</strain>
    </source>
</reference>
<protein>
    <submittedName>
        <fullName evidence="2">Uncharacterized protein</fullName>
    </submittedName>
</protein>
<name>A0ABR2URH0_9PEZI</name>
<sequence length="250" mass="27225">MTQDTKAPITSSDFEVDSQDLQRHSYYGIIRLVDGARLGLTLLALLSGITILGTSGHALNVYNTTSVSTSFLLPLWPDEFDARPTVALVVGSAIVVLSNILSLGFSKTRAVSHNPKQLPKRDYGGDVQVLIFGVVQLRSRTSIHTPLTFIAPFVGFVASMIAMIFFYAVNTSNTVDTLQSWSCQWESVQMSVQPYFGTLCRESKTALYLSVFLVPVEALILSLAGYQLALEKKSAGLAQSRKRDSPTPSA</sequence>
<proteinExistence type="predicted"/>
<dbReference type="Proteomes" id="UP001408356">
    <property type="component" value="Unassembled WGS sequence"/>
</dbReference>
<keyword evidence="3" id="KW-1185">Reference proteome</keyword>
<feature type="transmembrane region" description="Helical" evidence="1">
    <location>
        <begin position="40"/>
        <end position="62"/>
    </location>
</feature>
<feature type="transmembrane region" description="Helical" evidence="1">
    <location>
        <begin position="82"/>
        <end position="105"/>
    </location>
</feature>
<gene>
    <name evidence="2" type="ORF">SUNI508_09135</name>
</gene>
<keyword evidence="1" id="KW-1133">Transmembrane helix</keyword>
<comment type="caution">
    <text evidence="2">The sequence shown here is derived from an EMBL/GenBank/DDBJ whole genome shotgun (WGS) entry which is preliminary data.</text>
</comment>
<evidence type="ECO:0000256" key="1">
    <source>
        <dbReference type="SAM" id="Phobius"/>
    </source>
</evidence>
<evidence type="ECO:0000313" key="3">
    <source>
        <dbReference type="Proteomes" id="UP001408356"/>
    </source>
</evidence>
<feature type="transmembrane region" description="Helical" evidence="1">
    <location>
        <begin position="147"/>
        <end position="169"/>
    </location>
</feature>
<organism evidence="2 3">
    <name type="scientific">Seiridium unicorne</name>
    <dbReference type="NCBI Taxonomy" id="138068"/>
    <lineage>
        <taxon>Eukaryota</taxon>
        <taxon>Fungi</taxon>
        <taxon>Dikarya</taxon>
        <taxon>Ascomycota</taxon>
        <taxon>Pezizomycotina</taxon>
        <taxon>Sordariomycetes</taxon>
        <taxon>Xylariomycetidae</taxon>
        <taxon>Amphisphaeriales</taxon>
        <taxon>Sporocadaceae</taxon>
        <taxon>Seiridium</taxon>
    </lineage>
</organism>
<keyword evidence="1" id="KW-0812">Transmembrane</keyword>
<accession>A0ABR2URH0</accession>
<feature type="transmembrane region" description="Helical" evidence="1">
    <location>
        <begin position="206"/>
        <end position="226"/>
    </location>
</feature>
<dbReference type="EMBL" id="JARVKF010000401">
    <property type="protein sequence ID" value="KAK9417117.1"/>
    <property type="molecule type" value="Genomic_DNA"/>
</dbReference>
<keyword evidence="1" id="KW-0472">Membrane</keyword>
<evidence type="ECO:0000313" key="2">
    <source>
        <dbReference type="EMBL" id="KAK9417117.1"/>
    </source>
</evidence>